<dbReference type="PROSITE" id="PS50088">
    <property type="entry name" value="ANK_REPEAT"/>
    <property type="match status" value="2"/>
</dbReference>
<dbReference type="PROSITE" id="PS50297">
    <property type="entry name" value="ANK_REP_REGION"/>
    <property type="match status" value="2"/>
</dbReference>
<proteinExistence type="predicted"/>
<evidence type="ECO:0000313" key="4">
    <source>
        <dbReference type="EMBL" id="KAJ2903934.1"/>
    </source>
</evidence>
<keyword evidence="2 3" id="KW-0040">ANK repeat</keyword>
<feature type="repeat" description="ANK" evidence="3">
    <location>
        <begin position="320"/>
        <end position="352"/>
    </location>
</feature>
<dbReference type="Pfam" id="PF12796">
    <property type="entry name" value="Ank_2"/>
    <property type="match status" value="1"/>
</dbReference>
<gene>
    <name evidence="4" type="ORF">MKZ38_009098</name>
</gene>
<dbReference type="AlphaFoldDB" id="A0AAD5WV99"/>
<accession>A0AAD5WV99</accession>
<dbReference type="EMBL" id="JAKWBI020000066">
    <property type="protein sequence ID" value="KAJ2903934.1"/>
    <property type="molecule type" value="Genomic_DNA"/>
</dbReference>
<sequence>MAPTMGFARLAPETFTQICDYLPDKDLASLSITCKVLNAVVTPVLYSRDMAGSRQSLLWGAANGNVGTIEKALKSGLNIDPSEPFFSKLDSDFSKKKDQRTAHDLIRAAEIAGAMYLGSRKPPVDMPRYKAFQKRFPDLAQRENEDPEWCPFLAWDIICSEWKTVWCLIGFYNHWTALHLAAKGGHIEAIRILLRHGASSRTTSQRLCHCSPPQKNMHWRRTRFNSGWTPLHTALCHGHHDAAHVLAEAETQTPLAHLPVNSLNEVATDIIGPVGIHAAALAGNISILKIYLNSQQPSRTNLLDFTGLQMAAEEARYRELGYSPLSYAIRGDRWDAVDVLVRGGADINFAENGYQLLWRYCSDGEFEKARRLVGLGANVSGTNTSPYFTPPLRSAIKGDKVFARELVAAGADVRDFIGAGGQLSSRNLPLCVAANEDDLAMTKFLLDNGAIVDDLGPTDFHQDPPTKTLGFLMDLGYRPSGTDEFGYTVLHCLAESEMSDTKAKLGERLIQAGEDPKAFVDSNKYNGMLDNHWDYDDYYYSDDEEDENGNALPEVPSFAPNTILLALSARDTEMFKMLEEYGGADVYSVLSEKRPRYLCGMFKCLVRLTDGPGGVGCLSTDLCKAALNHDERRWLIQEPRFIEHAIKRGAWDLVKAMVQQGADENGVSSEPFLDQSMVNSRGASPVQMLVSRALCPSIRPRANLEEGKKSINGVLEAMFAMGADANFPGKPRRIPPPDVMNYYPYEYLDDSEEEPDMEIPHGRVPHSDGSALRMTVLGFHDPMACSLAQTCLEAGGGNPHVYEAGGITDSLGTHTIFHEFLWFSKHKGEMAMQTRRNPLHRRFGDMLTVLLRYPLDKVDRDLVEQYYTLAQEDVAGRWLGPLAEACRKVLNEPVYGDVDSFLLN</sequence>
<dbReference type="InterPro" id="IPR036770">
    <property type="entry name" value="Ankyrin_rpt-contain_sf"/>
</dbReference>
<evidence type="ECO:0008006" key="6">
    <source>
        <dbReference type="Google" id="ProtNLM"/>
    </source>
</evidence>
<evidence type="ECO:0000256" key="3">
    <source>
        <dbReference type="PROSITE-ProRule" id="PRU00023"/>
    </source>
</evidence>
<organism evidence="4 5">
    <name type="scientific">Zalerion maritima</name>
    <dbReference type="NCBI Taxonomy" id="339359"/>
    <lineage>
        <taxon>Eukaryota</taxon>
        <taxon>Fungi</taxon>
        <taxon>Dikarya</taxon>
        <taxon>Ascomycota</taxon>
        <taxon>Pezizomycotina</taxon>
        <taxon>Sordariomycetes</taxon>
        <taxon>Lulworthiomycetidae</taxon>
        <taxon>Lulworthiales</taxon>
        <taxon>Lulworthiaceae</taxon>
        <taxon>Zalerion</taxon>
    </lineage>
</organism>
<feature type="repeat" description="ANK" evidence="3">
    <location>
        <begin position="173"/>
        <end position="205"/>
    </location>
</feature>
<protein>
    <recommendedName>
        <fullName evidence="6">F-box domain-containing protein</fullName>
    </recommendedName>
</protein>
<dbReference type="InterPro" id="IPR002110">
    <property type="entry name" value="Ankyrin_rpt"/>
</dbReference>
<dbReference type="PANTHER" id="PTHR24126:SF14">
    <property type="entry name" value="ANK_REP_REGION DOMAIN-CONTAINING PROTEIN"/>
    <property type="match status" value="1"/>
</dbReference>
<evidence type="ECO:0000256" key="1">
    <source>
        <dbReference type="ARBA" id="ARBA00022737"/>
    </source>
</evidence>
<dbReference type="Gene3D" id="1.25.40.20">
    <property type="entry name" value="Ankyrin repeat-containing domain"/>
    <property type="match status" value="3"/>
</dbReference>
<name>A0AAD5WV99_9PEZI</name>
<keyword evidence="1" id="KW-0677">Repeat</keyword>
<dbReference type="SMART" id="SM00248">
    <property type="entry name" value="ANK"/>
    <property type="match status" value="9"/>
</dbReference>
<dbReference type="Pfam" id="PF13606">
    <property type="entry name" value="Ank_3"/>
    <property type="match status" value="1"/>
</dbReference>
<keyword evidence="5" id="KW-1185">Reference proteome</keyword>
<evidence type="ECO:0000313" key="5">
    <source>
        <dbReference type="Proteomes" id="UP001201980"/>
    </source>
</evidence>
<dbReference type="Proteomes" id="UP001201980">
    <property type="component" value="Unassembled WGS sequence"/>
</dbReference>
<comment type="caution">
    <text evidence="4">The sequence shown here is derived from an EMBL/GenBank/DDBJ whole genome shotgun (WGS) entry which is preliminary data.</text>
</comment>
<dbReference type="PANTHER" id="PTHR24126">
    <property type="entry name" value="ANKYRIN REPEAT, PH AND SEC7 DOMAIN CONTAINING PROTEIN SECG-RELATED"/>
    <property type="match status" value="1"/>
</dbReference>
<dbReference type="CDD" id="cd09917">
    <property type="entry name" value="F-box_SF"/>
    <property type="match status" value="1"/>
</dbReference>
<evidence type="ECO:0000256" key="2">
    <source>
        <dbReference type="ARBA" id="ARBA00023043"/>
    </source>
</evidence>
<dbReference type="SUPFAM" id="SSF48403">
    <property type="entry name" value="Ankyrin repeat"/>
    <property type="match status" value="1"/>
</dbReference>
<reference evidence="4" key="1">
    <citation type="submission" date="2022-07" db="EMBL/GenBank/DDBJ databases">
        <title>Draft genome sequence of Zalerion maritima ATCC 34329, a (micro)plastics degrading marine fungus.</title>
        <authorList>
            <person name="Paco A."/>
            <person name="Goncalves M.F.M."/>
            <person name="Rocha-Santos T.A.P."/>
            <person name="Alves A."/>
        </authorList>
    </citation>
    <scope>NUCLEOTIDE SEQUENCE</scope>
    <source>
        <strain evidence="4">ATCC 34329</strain>
    </source>
</reference>